<dbReference type="OrthoDB" id="6077919at2759"/>
<dbReference type="PROSITE" id="PS50157">
    <property type="entry name" value="ZINC_FINGER_C2H2_2"/>
    <property type="match status" value="1"/>
</dbReference>
<sequence length="747" mass="80386">MQYYDGPQPSTFGDSEWQNGPANVPGRRPTRHGPETQSEGGQPIPGLLSRTSSRHNFSPCLDLTSSDLFGPVDPVWDFEHDAAAVPDGGTATDRYRDSTSQQSSPTDIRLDCGPSRTFPAEYDDPFEAAGLADDVDYSGLAAEQLWYPESTITGTAERYAPPSGSEQAPWRLRCEAWPSSDNVAFGFGGGYREPPTSYEYAAPGNSASWYAPQWVNVSAGPAPEPYRGPTQTRLLPAYPPDAFPAVGQASSTTPTSTHAQAVPILPPLPASPPLSAASYSLSPSGPTLSSFASMSIGPAGGYTGQPFEYTNNNPWGGGRPQVPDHGTQQGYLPSSEWFTPASRAPSAFRQVDAEGDAQEAPTRIKLEEESSPELPPSPVDPFSNRKARARATASTSAKPAGSFPVSPTDADGFWYSPDSLAVPEDLDEEEEEEESTDARDDSPEWLPASSSPRGRSAPRRKHLLPSSSDARPRPSRPPPPPPPPQPSSSGSKRRGGGGGGGGGGAGKEVDRPPRISPITGQPVKLIAKRVYPPRDAHKRRFVCEVEGCGKTFGRPSARNTHMRSHSGQKRESNRTRSAGNGRFCGLKPNLLTASSFARTRHSVYLSDSSLRPLILSLLQSETAHGGQPGLLPQPSRAVFLASLRSPSPRILPLTAPPLLLHHMQQMHPTVDFRHVTVHDLPLMRWVPYQDRSGDEGGTTAAQRAQEEAEGGRLEWIEDLDEKGKGVVRVKVEEMDEEDVDPDAFLPP</sequence>
<feature type="compositionally biased region" description="Acidic residues" evidence="2">
    <location>
        <begin position="424"/>
        <end position="435"/>
    </location>
</feature>
<feature type="region of interest" description="Disordered" evidence="2">
    <location>
        <begin position="80"/>
        <end position="117"/>
    </location>
</feature>
<feature type="region of interest" description="Disordered" evidence="2">
    <location>
        <begin position="352"/>
        <end position="521"/>
    </location>
</feature>
<feature type="region of interest" description="Disordered" evidence="2">
    <location>
        <begin position="691"/>
        <end position="712"/>
    </location>
</feature>
<reference evidence="4 5" key="1">
    <citation type="submission" date="2020-11" db="EMBL/GenBank/DDBJ databases">
        <title>Kefir isolates.</title>
        <authorList>
            <person name="Marcisauskas S."/>
            <person name="Kim Y."/>
            <person name="Blasche S."/>
        </authorList>
    </citation>
    <scope>NUCLEOTIDE SEQUENCE [LARGE SCALE GENOMIC DNA]</scope>
    <source>
        <strain evidence="4 5">KR</strain>
    </source>
</reference>
<dbReference type="InterPro" id="IPR013087">
    <property type="entry name" value="Znf_C2H2_type"/>
</dbReference>
<feature type="region of interest" description="Disordered" evidence="2">
    <location>
        <begin position="1"/>
        <end position="52"/>
    </location>
</feature>
<dbReference type="SMART" id="SM00355">
    <property type="entry name" value="ZnF_C2H2"/>
    <property type="match status" value="1"/>
</dbReference>
<evidence type="ECO:0000313" key="4">
    <source>
        <dbReference type="EMBL" id="KAG0657499.1"/>
    </source>
</evidence>
<keyword evidence="5" id="KW-1185">Reference proteome</keyword>
<feature type="compositionally biased region" description="Polar residues" evidence="2">
    <location>
        <begin position="248"/>
        <end position="259"/>
    </location>
</feature>
<dbReference type="PROSITE" id="PS00028">
    <property type="entry name" value="ZINC_FINGER_C2H2_1"/>
    <property type="match status" value="1"/>
</dbReference>
<accession>A0A9P6VY89</accession>
<dbReference type="GO" id="GO:0008270">
    <property type="term" value="F:zinc ion binding"/>
    <property type="evidence" value="ECO:0007669"/>
    <property type="project" value="UniProtKB-KW"/>
</dbReference>
<feature type="region of interest" description="Disordered" evidence="2">
    <location>
        <begin position="305"/>
        <end position="339"/>
    </location>
</feature>
<keyword evidence="1" id="KW-0479">Metal-binding</keyword>
<organism evidence="4 5">
    <name type="scientific">Rhodotorula mucilaginosa</name>
    <name type="common">Yeast</name>
    <name type="synonym">Rhodotorula rubra</name>
    <dbReference type="NCBI Taxonomy" id="5537"/>
    <lineage>
        <taxon>Eukaryota</taxon>
        <taxon>Fungi</taxon>
        <taxon>Dikarya</taxon>
        <taxon>Basidiomycota</taxon>
        <taxon>Pucciniomycotina</taxon>
        <taxon>Microbotryomycetes</taxon>
        <taxon>Sporidiobolales</taxon>
        <taxon>Sporidiobolaceae</taxon>
        <taxon>Rhodotorula</taxon>
    </lineage>
</organism>
<evidence type="ECO:0000256" key="1">
    <source>
        <dbReference type="PROSITE-ProRule" id="PRU00042"/>
    </source>
</evidence>
<evidence type="ECO:0000259" key="3">
    <source>
        <dbReference type="PROSITE" id="PS50157"/>
    </source>
</evidence>
<proteinExistence type="predicted"/>
<dbReference type="InterPro" id="IPR036236">
    <property type="entry name" value="Znf_C2H2_sf"/>
</dbReference>
<feature type="compositionally biased region" description="Pro residues" evidence="2">
    <location>
        <begin position="475"/>
        <end position="486"/>
    </location>
</feature>
<comment type="caution">
    <text evidence="4">The sequence shown here is derived from an EMBL/GenBank/DDBJ whole genome shotgun (WGS) entry which is preliminary data.</text>
</comment>
<dbReference type="AlphaFoldDB" id="A0A9P6VY89"/>
<feature type="region of interest" description="Disordered" evidence="2">
    <location>
        <begin position="222"/>
        <end position="266"/>
    </location>
</feature>
<feature type="domain" description="C2H2-type" evidence="3">
    <location>
        <begin position="541"/>
        <end position="570"/>
    </location>
</feature>
<keyword evidence="1" id="KW-0863">Zinc-finger</keyword>
<dbReference type="Gene3D" id="3.30.160.60">
    <property type="entry name" value="Classic Zinc Finger"/>
    <property type="match status" value="1"/>
</dbReference>
<evidence type="ECO:0000313" key="5">
    <source>
        <dbReference type="Proteomes" id="UP000777482"/>
    </source>
</evidence>
<gene>
    <name evidence="4" type="ORF">C6P46_006468</name>
</gene>
<dbReference type="Proteomes" id="UP000777482">
    <property type="component" value="Unassembled WGS sequence"/>
</dbReference>
<protein>
    <recommendedName>
        <fullName evidence="3">C2H2-type domain-containing protein</fullName>
    </recommendedName>
</protein>
<feature type="region of interest" description="Disordered" evidence="2">
    <location>
        <begin position="549"/>
        <end position="581"/>
    </location>
</feature>
<dbReference type="SUPFAM" id="SSF57667">
    <property type="entry name" value="beta-beta-alpha zinc fingers"/>
    <property type="match status" value="1"/>
</dbReference>
<feature type="compositionally biased region" description="Polar residues" evidence="2">
    <location>
        <begin position="8"/>
        <end position="21"/>
    </location>
</feature>
<evidence type="ECO:0000256" key="2">
    <source>
        <dbReference type="SAM" id="MobiDB-lite"/>
    </source>
</evidence>
<dbReference type="EMBL" id="PUHQ01000080">
    <property type="protein sequence ID" value="KAG0657499.1"/>
    <property type="molecule type" value="Genomic_DNA"/>
</dbReference>
<keyword evidence="1" id="KW-0862">Zinc</keyword>
<name>A0A9P6VY89_RHOMI</name>
<feature type="compositionally biased region" description="Gly residues" evidence="2">
    <location>
        <begin position="496"/>
        <end position="506"/>
    </location>
</feature>